<proteinExistence type="predicted"/>
<sequence>MADPSIIAVTISVPGLPAILQAIQDLRTEYQITNGHLQNIDARLRNIESRSADESQFPEDIVETDLTTDHAPEVPSAQEELINNNPGALFKHETLINGTLRVSMAQDLPVDNTPPVIRDASSRDSFPSADEGLTNTRTNGEEAAVLGRSMQSAMPAAGQKRKRVEGDMGFAMRDSAAQIAQRRVEDGHEEGPSLSESPFDYRVTDRADNHELTSDAMDFIPPKWPRTSMQSPAIRTEIPQASRSTSATPTLQDSIDASYISAPTENVTYSRTGRLRRPAQRLAGFVSTPTEAEITRMSDRVIGRRR</sequence>
<dbReference type="OrthoDB" id="3884703at2759"/>
<dbReference type="RefSeq" id="XP_013344025.1">
    <property type="nucleotide sequence ID" value="XM_013488571.1"/>
</dbReference>
<keyword evidence="3" id="KW-1185">Reference proteome</keyword>
<dbReference type="EMBL" id="KL584759">
    <property type="protein sequence ID" value="KEQ95495.1"/>
    <property type="molecule type" value="Genomic_DNA"/>
</dbReference>
<feature type="region of interest" description="Disordered" evidence="1">
    <location>
        <begin position="117"/>
        <end position="139"/>
    </location>
</feature>
<dbReference type="InParanoid" id="A0A074YCM4"/>
<reference evidence="2 3" key="1">
    <citation type="journal article" date="2014" name="BMC Genomics">
        <title>Genome sequencing of four Aureobasidium pullulans varieties: biotechnological potential, stress tolerance, and description of new species.</title>
        <authorList>
            <person name="Gostin Ar C."/>
            <person name="Ohm R.A."/>
            <person name="Kogej T."/>
            <person name="Sonjak S."/>
            <person name="Turk M."/>
            <person name="Zajc J."/>
            <person name="Zalar P."/>
            <person name="Grube M."/>
            <person name="Sun H."/>
            <person name="Han J."/>
            <person name="Sharma A."/>
            <person name="Chiniquy J."/>
            <person name="Ngan C.Y."/>
            <person name="Lipzen A."/>
            <person name="Barry K."/>
            <person name="Grigoriev I.V."/>
            <person name="Gunde-Cimerman N."/>
        </authorList>
    </citation>
    <scope>NUCLEOTIDE SEQUENCE [LARGE SCALE GENOMIC DNA]</scope>
    <source>
        <strain evidence="2 3">EXF-2481</strain>
    </source>
</reference>
<evidence type="ECO:0000313" key="3">
    <source>
        <dbReference type="Proteomes" id="UP000030641"/>
    </source>
</evidence>
<evidence type="ECO:0000256" key="1">
    <source>
        <dbReference type="SAM" id="MobiDB-lite"/>
    </source>
</evidence>
<accession>A0A074YCM4</accession>
<dbReference type="HOGENOM" id="CLU_909070_0_0_1"/>
<gene>
    <name evidence="2" type="ORF">AUEXF2481DRAFT_221102</name>
</gene>
<dbReference type="Proteomes" id="UP000030641">
    <property type="component" value="Unassembled WGS sequence"/>
</dbReference>
<evidence type="ECO:0000313" key="2">
    <source>
        <dbReference type="EMBL" id="KEQ95495.1"/>
    </source>
</evidence>
<name>A0A074YCM4_AURSE</name>
<dbReference type="AlphaFoldDB" id="A0A074YCM4"/>
<feature type="compositionally biased region" description="Basic and acidic residues" evidence="1">
    <location>
        <begin position="182"/>
        <end position="191"/>
    </location>
</feature>
<organism evidence="2 3">
    <name type="scientific">Aureobasidium subglaciale (strain EXF-2481)</name>
    <name type="common">Aureobasidium pullulans var. subglaciale</name>
    <dbReference type="NCBI Taxonomy" id="1043005"/>
    <lineage>
        <taxon>Eukaryota</taxon>
        <taxon>Fungi</taxon>
        <taxon>Dikarya</taxon>
        <taxon>Ascomycota</taxon>
        <taxon>Pezizomycotina</taxon>
        <taxon>Dothideomycetes</taxon>
        <taxon>Dothideomycetidae</taxon>
        <taxon>Dothideales</taxon>
        <taxon>Saccotheciaceae</taxon>
        <taxon>Aureobasidium</taxon>
    </lineage>
</organism>
<protein>
    <submittedName>
        <fullName evidence="2">Uncharacterized protein</fullName>
    </submittedName>
</protein>
<dbReference type="GeneID" id="25362620"/>
<feature type="region of interest" description="Disordered" evidence="1">
    <location>
        <begin position="178"/>
        <end position="201"/>
    </location>
</feature>